<evidence type="ECO:0000259" key="1">
    <source>
        <dbReference type="Pfam" id="PF00144"/>
    </source>
</evidence>
<feature type="domain" description="Beta-lactamase-related" evidence="1">
    <location>
        <begin position="36"/>
        <end position="384"/>
    </location>
</feature>
<protein>
    <submittedName>
        <fullName evidence="2">EstA family serine hydrolase</fullName>
    </submittedName>
</protein>
<dbReference type="PANTHER" id="PTHR43319">
    <property type="entry name" value="BETA-LACTAMASE-RELATED"/>
    <property type="match status" value="1"/>
</dbReference>
<evidence type="ECO:0000313" key="3">
    <source>
        <dbReference type="Proteomes" id="UP000257706"/>
    </source>
</evidence>
<dbReference type="Gene3D" id="3.40.710.10">
    <property type="entry name" value="DD-peptidase/beta-lactamase superfamily"/>
    <property type="match status" value="1"/>
</dbReference>
<keyword evidence="2" id="KW-0378">Hydrolase</keyword>
<dbReference type="InterPro" id="IPR001466">
    <property type="entry name" value="Beta-lactam-related"/>
</dbReference>
<sequence length="405" mass="43102">MPARHDDAARFSRMLNDTVTIEGWCHPRFAAVAEAFARNFTDRDEAGASVALVHDGRLVVDLWGGAATADRPWQADDLVVVFSATKAATALCLHLLAERGRLDLDRPVAGYWPEFAVNGKDRATVRMILDHTIGLPVLRPQLKADCITDAAYMIDHLAAETPFWEPGTRTGYHPLTMGFLAAEVVRRVDGRSLGRFFAEEIAGPLGLDFWIGLPEEHEARVAPVIIHRPPRDAQTTPFLLAAREPGSIANLFVFNSGDFAIRGVNTRAGHAAEIGAAGGITNARGLAGLYAALVPGGPLGFSADTLAGFAEASSATHLDATLLQPMRFGPGFMLRMDNRRRPQPADSLVIGHRAFGHVGAGGSVGFADPAAGIAFGYAMTRMGPGLLLNPRGQSLVDAAYAALAA</sequence>
<dbReference type="SUPFAM" id="SSF56601">
    <property type="entry name" value="beta-lactamase/transpeptidase-like"/>
    <property type="match status" value="1"/>
</dbReference>
<evidence type="ECO:0000313" key="2">
    <source>
        <dbReference type="EMBL" id="HAE47389.1"/>
    </source>
</evidence>
<dbReference type="Proteomes" id="UP000257706">
    <property type="component" value="Unassembled WGS sequence"/>
</dbReference>
<proteinExistence type="predicted"/>
<dbReference type="InterPro" id="IPR052907">
    <property type="entry name" value="Beta-lactamase/esterase"/>
</dbReference>
<dbReference type="Pfam" id="PF00144">
    <property type="entry name" value="Beta-lactamase"/>
    <property type="match status" value="1"/>
</dbReference>
<dbReference type="EMBL" id="DMAI01000126">
    <property type="protein sequence ID" value="HAE47389.1"/>
    <property type="molecule type" value="Genomic_DNA"/>
</dbReference>
<dbReference type="InterPro" id="IPR012338">
    <property type="entry name" value="Beta-lactam/transpept-like"/>
</dbReference>
<reference evidence="2 3" key="1">
    <citation type="journal article" date="2018" name="Nat. Biotechnol.">
        <title>A standardized bacterial taxonomy based on genome phylogeny substantially revises the tree of life.</title>
        <authorList>
            <person name="Parks D.H."/>
            <person name="Chuvochina M."/>
            <person name="Waite D.W."/>
            <person name="Rinke C."/>
            <person name="Skarshewski A."/>
            <person name="Chaumeil P.A."/>
            <person name="Hugenholtz P."/>
        </authorList>
    </citation>
    <scope>NUCLEOTIDE SEQUENCE [LARGE SCALE GENOMIC DNA]</scope>
    <source>
        <strain evidence="2">UBA8739</strain>
    </source>
</reference>
<dbReference type="GO" id="GO:0016787">
    <property type="term" value="F:hydrolase activity"/>
    <property type="evidence" value="ECO:0007669"/>
    <property type="project" value="UniProtKB-KW"/>
</dbReference>
<gene>
    <name evidence="2" type="ORF">DCK97_08210</name>
</gene>
<dbReference type="PANTHER" id="PTHR43319:SF3">
    <property type="entry name" value="BETA-LACTAMASE-RELATED DOMAIN-CONTAINING PROTEIN"/>
    <property type="match status" value="1"/>
</dbReference>
<accession>A0A3B9IJJ0</accession>
<comment type="caution">
    <text evidence="2">The sequence shown here is derived from an EMBL/GenBank/DDBJ whole genome shotgun (WGS) entry which is preliminary data.</text>
</comment>
<name>A0A3B9IJJ0_9PROT</name>
<organism evidence="2 3">
    <name type="scientific">Tistrella mobilis</name>
    <dbReference type="NCBI Taxonomy" id="171437"/>
    <lineage>
        <taxon>Bacteria</taxon>
        <taxon>Pseudomonadati</taxon>
        <taxon>Pseudomonadota</taxon>
        <taxon>Alphaproteobacteria</taxon>
        <taxon>Geminicoccales</taxon>
        <taxon>Geminicoccaceae</taxon>
        <taxon>Tistrella</taxon>
    </lineage>
</organism>
<dbReference type="AlphaFoldDB" id="A0A3B9IJJ0"/>